<evidence type="ECO:0000256" key="1">
    <source>
        <dbReference type="SAM" id="Coils"/>
    </source>
</evidence>
<name>A0A7T8QVY4_CALRO</name>
<keyword evidence="3" id="KW-1185">Reference proteome</keyword>
<reference evidence="3" key="1">
    <citation type="submission" date="2021-01" db="EMBL/GenBank/DDBJ databases">
        <title>Caligus Genome Assembly.</title>
        <authorList>
            <person name="Gallardo-Escarate C."/>
        </authorList>
    </citation>
    <scope>NUCLEOTIDE SEQUENCE [LARGE SCALE GENOMIC DNA]</scope>
</reference>
<evidence type="ECO:0000313" key="2">
    <source>
        <dbReference type="EMBL" id="QQP57051.1"/>
    </source>
</evidence>
<accession>A0A7T8QVY4</accession>
<dbReference type="SUPFAM" id="SSF75704">
    <property type="entry name" value="Mitotic arrest deficient-like 1, Mad1"/>
    <property type="match status" value="1"/>
</dbReference>
<feature type="coiled-coil region" evidence="1">
    <location>
        <begin position="14"/>
        <end position="41"/>
    </location>
</feature>
<protein>
    <submittedName>
        <fullName evidence="2">Mitotic spindle assembly checkpoint protein MAD1like</fullName>
    </submittedName>
</protein>
<evidence type="ECO:0000313" key="3">
    <source>
        <dbReference type="Proteomes" id="UP000595437"/>
    </source>
</evidence>
<keyword evidence="1" id="KW-0175">Coiled coil</keyword>
<dbReference type="Proteomes" id="UP000595437">
    <property type="component" value="Chromosome 1"/>
</dbReference>
<dbReference type="AlphaFoldDB" id="A0A7T8QVY4"/>
<organism evidence="2 3">
    <name type="scientific">Caligus rogercresseyi</name>
    <name type="common">Sea louse</name>
    <dbReference type="NCBI Taxonomy" id="217165"/>
    <lineage>
        <taxon>Eukaryota</taxon>
        <taxon>Metazoa</taxon>
        <taxon>Ecdysozoa</taxon>
        <taxon>Arthropoda</taxon>
        <taxon>Crustacea</taxon>
        <taxon>Multicrustacea</taxon>
        <taxon>Hexanauplia</taxon>
        <taxon>Copepoda</taxon>
        <taxon>Siphonostomatoida</taxon>
        <taxon>Caligidae</taxon>
        <taxon>Caligus</taxon>
    </lineage>
</organism>
<proteinExistence type="predicted"/>
<sequence length="62" mass="7091">MPIVIGGGETTIKSDESEDKLQALKKDLEAALHERDHLRYELDNRAIKGDYNPHNTKVIQFK</sequence>
<dbReference type="EMBL" id="CP045890">
    <property type="protein sequence ID" value="QQP57051.1"/>
    <property type="molecule type" value="Genomic_DNA"/>
</dbReference>
<dbReference type="Gene3D" id="6.10.250.90">
    <property type="match status" value="1"/>
</dbReference>
<gene>
    <name evidence="2" type="ORF">FKW44_001914</name>
</gene>